<sequence>MIDGTTLDIDEQPGVFHVMPRPVPVLAEVGAHRVTIRRIFAPEDWQRQAPGVPIRLPSVPDGEPLAINRGLFDALYVPLGETRAGEGGVYCRARRAMAAVELSGCATIEEPESGQLSRALPGDFLVRTESGVNRLVRREHFPRDFIPAAEGLAALSFVAQEEPGAEPVRRP</sequence>
<dbReference type="Proteomes" id="UP001205843">
    <property type="component" value="Unassembled WGS sequence"/>
</dbReference>
<dbReference type="EMBL" id="JALJXV010000003">
    <property type="protein sequence ID" value="MCP1674172.1"/>
    <property type="molecule type" value="Genomic_DNA"/>
</dbReference>
<evidence type="ECO:0000313" key="2">
    <source>
        <dbReference type="Proteomes" id="UP001205843"/>
    </source>
</evidence>
<proteinExistence type="predicted"/>
<gene>
    <name evidence="1" type="ORF">J2T57_001274</name>
</gene>
<comment type="caution">
    <text evidence="1">The sequence shown here is derived from an EMBL/GenBank/DDBJ whole genome shotgun (WGS) entry which is preliminary data.</text>
</comment>
<evidence type="ECO:0000313" key="1">
    <source>
        <dbReference type="EMBL" id="MCP1674172.1"/>
    </source>
</evidence>
<reference evidence="1" key="1">
    <citation type="submission" date="2022-03" db="EMBL/GenBank/DDBJ databases">
        <title>Genomic Encyclopedia of Type Strains, Phase III (KMG-III): the genomes of soil and plant-associated and newly described type strains.</title>
        <authorList>
            <person name="Whitman W."/>
        </authorList>
    </citation>
    <scope>NUCLEOTIDE SEQUENCE</scope>
    <source>
        <strain evidence="1">ANL 6-2</strain>
    </source>
</reference>
<organism evidence="1 2">
    <name type="scientific">Natronocella acetinitrilica</name>
    <dbReference type="NCBI Taxonomy" id="414046"/>
    <lineage>
        <taxon>Bacteria</taxon>
        <taxon>Pseudomonadati</taxon>
        <taxon>Pseudomonadota</taxon>
        <taxon>Gammaproteobacteria</taxon>
        <taxon>Chromatiales</taxon>
        <taxon>Ectothiorhodospiraceae</taxon>
        <taxon>Natronocella</taxon>
    </lineage>
</organism>
<keyword evidence="2" id="KW-1185">Reference proteome</keyword>
<dbReference type="AlphaFoldDB" id="A0AAE3G5D9"/>
<dbReference type="RefSeq" id="WP_253475911.1">
    <property type="nucleotide sequence ID" value="NZ_JALJXV010000003.1"/>
</dbReference>
<accession>A0AAE3G5D9</accession>
<name>A0AAE3G5D9_9GAMM</name>
<protein>
    <submittedName>
        <fullName evidence="1">Uncharacterized protein</fullName>
    </submittedName>
</protein>